<gene>
    <name evidence="3" type="ORF">NK118_14645</name>
</gene>
<evidence type="ECO:0000313" key="4">
    <source>
        <dbReference type="Proteomes" id="UP001523565"/>
    </source>
</evidence>
<feature type="coiled-coil region" evidence="1">
    <location>
        <begin position="230"/>
        <end position="286"/>
    </location>
</feature>
<sequence length="298" mass="34316">MSNEGKVAVPGFTKVRGGKNYLVEEVDTYIETLQKVYSDLCEEEEGCRRQLKQEREISFRDKQKLEQELKTREAELAEVKNSLKETMEELEEKQTVSEGASEEISEKLHKQEELLEEKEEELRVQQEVLLKRESEKAELLADLDRKDAEIASANEQLVSYQNRVLDLERKLKEKEDEVVLVKDPRAEEIISLVERASEMTEAYVEDVQAEMDSRNKTSKEEAEKLMTEAKGQALTLIQDAREKAKSAEEEASARVSQILSAAKEELMEIRGLINKASKDYAKLTEENLESEVVFDEHR</sequence>
<evidence type="ECO:0000313" key="3">
    <source>
        <dbReference type="EMBL" id="MCP1111490.1"/>
    </source>
</evidence>
<name>A0ABT1ELA9_9FIRM</name>
<protein>
    <submittedName>
        <fullName evidence="3">Uncharacterized protein</fullName>
    </submittedName>
</protein>
<dbReference type="RefSeq" id="WP_262070349.1">
    <property type="nucleotide sequence ID" value="NZ_JAMXOC010000039.1"/>
</dbReference>
<feature type="region of interest" description="Disordered" evidence="2">
    <location>
        <begin position="90"/>
        <end position="109"/>
    </location>
</feature>
<keyword evidence="4" id="KW-1185">Reference proteome</keyword>
<organism evidence="3 4">
    <name type="scientific">Ohessyouella blattaphilus</name>
    <dbReference type="NCBI Taxonomy" id="2949333"/>
    <lineage>
        <taxon>Bacteria</taxon>
        <taxon>Bacillati</taxon>
        <taxon>Bacillota</taxon>
        <taxon>Clostridia</taxon>
        <taxon>Lachnospirales</taxon>
        <taxon>Lachnospiraceae</taxon>
        <taxon>Ohessyouella</taxon>
    </lineage>
</organism>
<evidence type="ECO:0000256" key="1">
    <source>
        <dbReference type="SAM" id="Coils"/>
    </source>
</evidence>
<evidence type="ECO:0000256" key="2">
    <source>
        <dbReference type="SAM" id="MobiDB-lite"/>
    </source>
</evidence>
<reference evidence="3 4" key="1">
    <citation type="journal article" date="2022" name="Genome Biol. Evol.">
        <title>Host diet, physiology and behaviors set the stage for Lachnospiraceae cladogenesis.</title>
        <authorList>
            <person name="Vera-Ponce De Leon A."/>
            <person name="Schneider M."/>
            <person name="Jahnes B.C."/>
            <person name="Sadowski V."/>
            <person name="Camuy-Velez L.A."/>
            <person name="Duan J."/>
            <person name="Sabree Z.L."/>
        </authorList>
    </citation>
    <scope>NUCLEOTIDE SEQUENCE [LARGE SCALE GENOMIC DNA]</scope>
    <source>
        <strain evidence="3 4">PAL227</strain>
    </source>
</reference>
<dbReference type="EMBL" id="JAMZFV010000039">
    <property type="protein sequence ID" value="MCP1111490.1"/>
    <property type="molecule type" value="Genomic_DNA"/>
</dbReference>
<proteinExistence type="predicted"/>
<accession>A0ABT1ELA9</accession>
<comment type="caution">
    <text evidence="3">The sequence shown here is derived from an EMBL/GenBank/DDBJ whole genome shotgun (WGS) entry which is preliminary data.</text>
</comment>
<dbReference type="Proteomes" id="UP001523565">
    <property type="component" value="Unassembled WGS sequence"/>
</dbReference>
<keyword evidence="1" id="KW-0175">Coiled coil</keyword>